<dbReference type="CDD" id="cd00143">
    <property type="entry name" value="PP2Cc"/>
    <property type="match status" value="1"/>
</dbReference>
<dbReference type="PANTHER" id="PTHR13832:SF860">
    <property type="entry name" value="PROTEIN PHOSPHATASE PHPP"/>
    <property type="match status" value="1"/>
</dbReference>
<evidence type="ECO:0000256" key="8">
    <source>
        <dbReference type="ARBA" id="ARBA00048336"/>
    </source>
</evidence>
<keyword evidence="6" id="KW-0464">Manganese</keyword>
<keyword evidence="5" id="KW-0904">Protein phosphatase</keyword>
<keyword evidence="11" id="KW-1185">Reference proteome</keyword>
<name>A0A430AFT5_9ENTE</name>
<dbReference type="AlphaFoldDB" id="A0A430AFT5"/>
<dbReference type="SUPFAM" id="SSF81606">
    <property type="entry name" value="PP2C-like"/>
    <property type="match status" value="1"/>
</dbReference>
<evidence type="ECO:0000256" key="5">
    <source>
        <dbReference type="ARBA" id="ARBA00022912"/>
    </source>
</evidence>
<dbReference type="NCBIfam" id="NF033484">
    <property type="entry name" value="Stp1_PP2C_phos"/>
    <property type="match status" value="1"/>
</dbReference>
<dbReference type="OrthoDB" id="9801841at2"/>
<evidence type="ECO:0000256" key="2">
    <source>
        <dbReference type="ARBA" id="ARBA00013081"/>
    </source>
</evidence>
<dbReference type="InterPro" id="IPR001932">
    <property type="entry name" value="PPM-type_phosphatase-like_dom"/>
</dbReference>
<accession>A0A430AFT5</accession>
<dbReference type="SMART" id="SM00332">
    <property type="entry name" value="PP2Cc"/>
    <property type="match status" value="1"/>
</dbReference>
<gene>
    <name evidence="10" type="ORF">CBF30_10105</name>
</gene>
<dbReference type="EC" id="3.1.3.16" evidence="2"/>
<dbReference type="Gene3D" id="3.60.40.10">
    <property type="entry name" value="PPM-type phosphatase domain"/>
    <property type="match status" value="1"/>
</dbReference>
<dbReference type="InterPro" id="IPR036457">
    <property type="entry name" value="PPM-type-like_dom_sf"/>
</dbReference>
<feature type="domain" description="PPM-type phosphatase" evidence="9">
    <location>
        <begin position="2"/>
        <end position="241"/>
    </location>
</feature>
<comment type="caution">
    <text evidence="10">The sequence shown here is derived from an EMBL/GenBank/DDBJ whole genome shotgun (WGS) entry which is preliminary data.</text>
</comment>
<dbReference type="EMBL" id="NGJZ01000003">
    <property type="protein sequence ID" value="RSU06588.1"/>
    <property type="molecule type" value="Genomic_DNA"/>
</dbReference>
<evidence type="ECO:0000256" key="1">
    <source>
        <dbReference type="ARBA" id="ARBA00001936"/>
    </source>
</evidence>
<dbReference type="GO" id="GO:0004722">
    <property type="term" value="F:protein serine/threonine phosphatase activity"/>
    <property type="evidence" value="ECO:0007669"/>
    <property type="project" value="UniProtKB-EC"/>
</dbReference>
<keyword evidence="3" id="KW-0479">Metal-binding</keyword>
<dbReference type="PANTHER" id="PTHR13832">
    <property type="entry name" value="PROTEIN PHOSPHATASE 2C"/>
    <property type="match status" value="1"/>
</dbReference>
<dbReference type="PROSITE" id="PS51746">
    <property type="entry name" value="PPM_2"/>
    <property type="match status" value="1"/>
</dbReference>
<evidence type="ECO:0000256" key="7">
    <source>
        <dbReference type="ARBA" id="ARBA00047761"/>
    </source>
</evidence>
<comment type="cofactor">
    <cofactor evidence="1">
        <name>Mn(2+)</name>
        <dbReference type="ChEBI" id="CHEBI:29035"/>
    </cofactor>
</comment>
<comment type="catalytic activity">
    <reaction evidence="8">
        <text>O-phospho-L-threonyl-[protein] + H2O = L-threonyl-[protein] + phosphate</text>
        <dbReference type="Rhea" id="RHEA:47004"/>
        <dbReference type="Rhea" id="RHEA-COMP:11060"/>
        <dbReference type="Rhea" id="RHEA-COMP:11605"/>
        <dbReference type="ChEBI" id="CHEBI:15377"/>
        <dbReference type="ChEBI" id="CHEBI:30013"/>
        <dbReference type="ChEBI" id="CHEBI:43474"/>
        <dbReference type="ChEBI" id="CHEBI:61977"/>
        <dbReference type="EC" id="3.1.3.16"/>
    </reaction>
</comment>
<reference evidence="10 11" key="1">
    <citation type="submission" date="2017-05" db="EMBL/GenBank/DDBJ databases">
        <title>Vagococcus spp. assemblies.</title>
        <authorList>
            <person name="Gulvik C.A."/>
        </authorList>
    </citation>
    <scope>NUCLEOTIDE SEQUENCE [LARGE SCALE GENOMIC DNA]</scope>
    <source>
        <strain evidence="10 11">DSM 24756</strain>
    </source>
</reference>
<dbReference type="SMART" id="SM00331">
    <property type="entry name" value="PP2C_SIG"/>
    <property type="match status" value="1"/>
</dbReference>
<dbReference type="Pfam" id="PF13672">
    <property type="entry name" value="PP2C_2"/>
    <property type="match status" value="1"/>
</dbReference>
<evidence type="ECO:0000259" key="9">
    <source>
        <dbReference type="PROSITE" id="PS51746"/>
    </source>
</evidence>
<dbReference type="InterPro" id="IPR015655">
    <property type="entry name" value="PP2C"/>
</dbReference>
<evidence type="ECO:0000256" key="4">
    <source>
        <dbReference type="ARBA" id="ARBA00022801"/>
    </source>
</evidence>
<dbReference type="RefSeq" id="WP_126826194.1">
    <property type="nucleotide sequence ID" value="NZ_JBHLWU010000001.1"/>
</dbReference>
<dbReference type="GO" id="GO:0046872">
    <property type="term" value="F:metal ion binding"/>
    <property type="evidence" value="ECO:0007669"/>
    <property type="project" value="UniProtKB-KW"/>
</dbReference>
<dbReference type="FunFam" id="3.60.40.10:FF:000002">
    <property type="entry name" value="Serine/threonine phosphatase stp"/>
    <property type="match status" value="1"/>
</dbReference>
<sequence>MQIKFLTDVGKKRKNNQDAVGVFANQHQIPFAVIADGMGGHQAGDVASAMTVSDLGKAWEKNTLDSREEIVQWLLKIIQSENEKIFHRGEEEEKLAGMGTTIVAAVFIEETLILAHVGDSRCYLLRNSVLKQITEDHSLVNELVKTGEITQDMAVHHPRKNVLVRSLGLPTIVEIDVLELELLVHDQILLCTDGLTNMLDDQRIKTIILEKIDIKERLEQLVNEANEAGGKDNITVLLAENEMQAEEGTHG</sequence>
<proteinExistence type="predicted"/>
<protein>
    <recommendedName>
        <fullName evidence="2">protein-serine/threonine phosphatase</fullName>
        <ecNumber evidence="2">3.1.3.16</ecNumber>
    </recommendedName>
</protein>
<comment type="catalytic activity">
    <reaction evidence="7">
        <text>O-phospho-L-seryl-[protein] + H2O = L-seryl-[protein] + phosphate</text>
        <dbReference type="Rhea" id="RHEA:20629"/>
        <dbReference type="Rhea" id="RHEA-COMP:9863"/>
        <dbReference type="Rhea" id="RHEA-COMP:11604"/>
        <dbReference type="ChEBI" id="CHEBI:15377"/>
        <dbReference type="ChEBI" id="CHEBI:29999"/>
        <dbReference type="ChEBI" id="CHEBI:43474"/>
        <dbReference type="ChEBI" id="CHEBI:83421"/>
        <dbReference type="EC" id="3.1.3.16"/>
    </reaction>
</comment>
<evidence type="ECO:0000256" key="6">
    <source>
        <dbReference type="ARBA" id="ARBA00023211"/>
    </source>
</evidence>
<evidence type="ECO:0000313" key="11">
    <source>
        <dbReference type="Proteomes" id="UP000288669"/>
    </source>
</evidence>
<evidence type="ECO:0000256" key="3">
    <source>
        <dbReference type="ARBA" id="ARBA00022723"/>
    </source>
</evidence>
<evidence type="ECO:0000313" key="10">
    <source>
        <dbReference type="EMBL" id="RSU06588.1"/>
    </source>
</evidence>
<organism evidence="10 11">
    <name type="scientific">Vagococcus entomophilus</name>
    <dbReference type="NCBI Taxonomy" id="1160095"/>
    <lineage>
        <taxon>Bacteria</taxon>
        <taxon>Bacillati</taxon>
        <taxon>Bacillota</taxon>
        <taxon>Bacilli</taxon>
        <taxon>Lactobacillales</taxon>
        <taxon>Enterococcaceae</taxon>
        <taxon>Vagococcus</taxon>
    </lineage>
</organism>
<dbReference type="Proteomes" id="UP000288669">
    <property type="component" value="Unassembled WGS sequence"/>
</dbReference>
<keyword evidence="4" id="KW-0378">Hydrolase</keyword>